<evidence type="ECO:0000313" key="3">
    <source>
        <dbReference type="EMBL" id="PWG79063.1"/>
    </source>
</evidence>
<accession>A0A2U2PCH7</accession>
<dbReference type="PANTHER" id="PTHR15629:SF2">
    <property type="entry name" value="SH3 DOMAIN-CONTAINING YSC84-LIKE PROTEIN 1"/>
    <property type="match status" value="1"/>
</dbReference>
<keyword evidence="1" id="KW-0732">Signal</keyword>
<dbReference type="EMBL" id="QEAS01000017">
    <property type="protein sequence ID" value="PWG79063.1"/>
    <property type="molecule type" value="Genomic_DNA"/>
</dbReference>
<keyword evidence="4" id="KW-1185">Reference proteome</keyword>
<feature type="chain" id="PRO_5015687959" description="Ysc84 actin-binding domain-containing protein" evidence="1">
    <location>
        <begin position="26"/>
        <end position="227"/>
    </location>
</feature>
<comment type="caution">
    <text evidence="3">The sequence shown here is derived from an EMBL/GenBank/DDBJ whole genome shotgun (WGS) entry which is preliminary data.</text>
</comment>
<evidence type="ECO:0000313" key="4">
    <source>
        <dbReference type="Proteomes" id="UP000245647"/>
    </source>
</evidence>
<feature type="domain" description="Ysc84 actin-binding" evidence="2">
    <location>
        <begin position="101"/>
        <end position="223"/>
    </location>
</feature>
<dbReference type="PANTHER" id="PTHR15629">
    <property type="entry name" value="SH3YL1 PROTEIN"/>
    <property type="match status" value="1"/>
</dbReference>
<sequence length="227" mass="23830">MKTVRKFITVTLLISAFAVSLSANAQEKEVRKIQASITVLKEFGKMKESIPSQLLEMTEGIIIIPKMINAGLVVGGKRGKGLAMVKDASGKWSDPVFVTLTGGSFGFQAGVQAVDLVLIFKNKETLLNISKSSFTLGGDISVAAGPLGRSSTASTDSKLEAEVYSYSRSKGLFAGISLSGAALEIDNAAIADFYGHAESSKTLFSGSSKASSSDVTTLKSTLNGLYQ</sequence>
<dbReference type="OrthoDB" id="9782434at2"/>
<dbReference type="InterPro" id="IPR051702">
    <property type="entry name" value="SH3_domain_YSC84-like"/>
</dbReference>
<protein>
    <recommendedName>
        <fullName evidence="2">Ysc84 actin-binding domain-containing protein</fullName>
    </recommendedName>
</protein>
<organism evidence="3 4">
    <name type="scientific">Pararcticibacter amylolyticus</name>
    <dbReference type="NCBI Taxonomy" id="2173175"/>
    <lineage>
        <taxon>Bacteria</taxon>
        <taxon>Pseudomonadati</taxon>
        <taxon>Bacteroidota</taxon>
        <taxon>Sphingobacteriia</taxon>
        <taxon>Sphingobacteriales</taxon>
        <taxon>Sphingobacteriaceae</taxon>
        <taxon>Pararcticibacter</taxon>
    </lineage>
</organism>
<dbReference type="InterPro" id="IPR007461">
    <property type="entry name" value="Ysc84_actin-binding"/>
</dbReference>
<evidence type="ECO:0000256" key="1">
    <source>
        <dbReference type="SAM" id="SignalP"/>
    </source>
</evidence>
<gene>
    <name evidence="3" type="ORF">DDR33_18585</name>
</gene>
<dbReference type="Pfam" id="PF04366">
    <property type="entry name" value="Ysc84"/>
    <property type="match status" value="1"/>
</dbReference>
<dbReference type="RefSeq" id="WP_109417308.1">
    <property type="nucleotide sequence ID" value="NZ_QEAS01000017.1"/>
</dbReference>
<feature type="signal peptide" evidence="1">
    <location>
        <begin position="1"/>
        <end position="25"/>
    </location>
</feature>
<dbReference type="Proteomes" id="UP000245647">
    <property type="component" value="Unassembled WGS sequence"/>
</dbReference>
<dbReference type="CDD" id="cd11524">
    <property type="entry name" value="SYLF"/>
    <property type="match status" value="1"/>
</dbReference>
<proteinExistence type="predicted"/>
<dbReference type="GO" id="GO:0035091">
    <property type="term" value="F:phosphatidylinositol binding"/>
    <property type="evidence" value="ECO:0007669"/>
    <property type="project" value="TreeGrafter"/>
</dbReference>
<reference evidence="3 4" key="1">
    <citation type="submission" date="2018-04" db="EMBL/GenBank/DDBJ databases">
        <title>Pedobacter chongqingensis sp. nov., isolated from a rottenly hemp rope.</title>
        <authorList>
            <person name="Cai Y."/>
        </authorList>
    </citation>
    <scope>NUCLEOTIDE SEQUENCE [LARGE SCALE GENOMIC DNA]</scope>
    <source>
        <strain evidence="3 4">FJ4-8</strain>
    </source>
</reference>
<name>A0A2U2PCH7_9SPHI</name>
<evidence type="ECO:0000259" key="2">
    <source>
        <dbReference type="Pfam" id="PF04366"/>
    </source>
</evidence>
<dbReference type="AlphaFoldDB" id="A0A2U2PCH7"/>